<evidence type="ECO:0000313" key="1">
    <source>
        <dbReference type="EMBL" id="RHZ46838.1"/>
    </source>
</evidence>
<sequence length="227" mass="26023">MASEDENNSDKENTNNKLYIKEDSRYPIDNKILYKKCMNNITRRSFNYLIIKEGVFSNQPELSISRKTIQIFSTLFFPITSNAALLYEQALNPNSKATISGPLLFGLQLSNVQRERELKKRGSLIKSAINYAIKLKSIEFSINKTDYQLSLINMKEKENLKNIEFEESHIADSEIVQEILDTIGLGVYRNAKDILYYIIPNLQKERILDPSNPVIHLQISGDGRNVG</sequence>
<gene>
    <name evidence="1" type="ORF">Glove_606g15</name>
</gene>
<evidence type="ECO:0000313" key="2">
    <source>
        <dbReference type="Proteomes" id="UP000266861"/>
    </source>
</evidence>
<dbReference type="EMBL" id="PQFF01000504">
    <property type="protein sequence ID" value="RHZ46838.1"/>
    <property type="molecule type" value="Genomic_DNA"/>
</dbReference>
<organism evidence="1 2">
    <name type="scientific">Diversispora epigaea</name>
    <dbReference type="NCBI Taxonomy" id="1348612"/>
    <lineage>
        <taxon>Eukaryota</taxon>
        <taxon>Fungi</taxon>
        <taxon>Fungi incertae sedis</taxon>
        <taxon>Mucoromycota</taxon>
        <taxon>Glomeromycotina</taxon>
        <taxon>Glomeromycetes</taxon>
        <taxon>Diversisporales</taxon>
        <taxon>Diversisporaceae</taxon>
        <taxon>Diversispora</taxon>
    </lineage>
</organism>
<dbReference type="STRING" id="1348612.A0A397GB54"/>
<comment type="caution">
    <text evidence="1">The sequence shown here is derived from an EMBL/GenBank/DDBJ whole genome shotgun (WGS) entry which is preliminary data.</text>
</comment>
<dbReference type="OrthoDB" id="2415863at2759"/>
<keyword evidence="2" id="KW-1185">Reference proteome</keyword>
<protein>
    <submittedName>
        <fullName evidence="1">Uncharacterized protein</fullName>
    </submittedName>
</protein>
<proteinExistence type="predicted"/>
<dbReference type="Proteomes" id="UP000266861">
    <property type="component" value="Unassembled WGS sequence"/>
</dbReference>
<accession>A0A397GB54</accession>
<name>A0A397GB54_9GLOM</name>
<dbReference type="AlphaFoldDB" id="A0A397GB54"/>
<reference evidence="1 2" key="1">
    <citation type="submission" date="2018-08" db="EMBL/GenBank/DDBJ databases">
        <title>Genome and evolution of the arbuscular mycorrhizal fungus Diversispora epigaea (formerly Glomus versiforme) and its bacterial endosymbionts.</title>
        <authorList>
            <person name="Sun X."/>
            <person name="Fei Z."/>
            <person name="Harrison M."/>
        </authorList>
    </citation>
    <scope>NUCLEOTIDE SEQUENCE [LARGE SCALE GENOMIC DNA]</scope>
    <source>
        <strain evidence="1 2">IT104</strain>
    </source>
</reference>